<sequence>MPDFLFSLLKKKKSTEMEQALDAQKDSVSELTLIEKAKPTPCHAQKNKTRPNNRHYNPADLCFGSCCRN</sequence>
<dbReference type="OMA" id="PADLCFG"/>
<accession>A0A8H6A209</accession>
<reference evidence="1" key="2">
    <citation type="submission" date="2019-04" db="EMBL/GenBank/DDBJ databases">
        <title>Friends and foes A comparative genomics studyof 23 Aspergillus species from section Flavi.</title>
        <authorList>
            <consortium name="DOE Joint Genome Institute"/>
            <person name="Kjaerbolling I."/>
            <person name="Vesth T."/>
            <person name="Frisvad J.C."/>
            <person name="Nybo J.L."/>
            <person name="Theobald S."/>
            <person name="Kildgaard S."/>
            <person name="Isbrandt T."/>
            <person name="Kuo A."/>
            <person name="Sato A."/>
            <person name="Lyhne E.K."/>
            <person name="Kogle M.E."/>
            <person name="Wiebenga A."/>
            <person name="Kun R.S."/>
            <person name="Lubbers R.J."/>
            <person name="Makela M.R."/>
            <person name="Barry K."/>
            <person name="Chovatia M."/>
            <person name="Clum A."/>
            <person name="Daum C."/>
            <person name="Haridas S."/>
            <person name="He G."/>
            <person name="LaButti K."/>
            <person name="Lipzen A."/>
            <person name="Mondo S."/>
            <person name="Riley R."/>
            <person name="Salamov A."/>
            <person name="Simmons B.A."/>
            <person name="Magnuson J.K."/>
            <person name="Henrissat B."/>
            <person name="Mortensen U.H."/>
            <person name="Larsen T.O."/>
            <person name="Devries R.P."/>
            <person name="Grigoriev I.V."/>
            <person name="Machida M."/>
            <person name="Baker S.E."/>
            <person name="Andersen M.R."/>
        </authorList>
    </citation>
    <scope>NUCLEOTIDE SEQUENCE [LARGE SCALE GENOMIC DNA]</scope>
    <source>
        <strain evidence="1">IBT 14317</strain>
    </source>
</reference>
<protein>
    <submittedName>
        <fullName evidence="1">Uncharacterized protein</fullName>
    </submittedName>
</protein>
<organism evidence="1">
    <name type="scientific">Petromyces alliaceus</name>
    <name type="common">Aspergillus alliaceus</name>
    <dbReference type="NCBI Taxonomy" id="209559"/>
    <lineage>
        <taxon>Eukaryota</taxon>
        <taxon>Fungi</taxon>
        <taxon>Dikarya</taxon>
        <taxon>Ascomycota</taxon>
        <taxon>Pezizomycotina</taxon>
        <taxon>Eurotiomycetes</taxon>
        <taxon>Eurotiomycetidae</taxon>
        <taxon>Eurotiales</taxon>
        <taxon>Aspergillaceae</taxon>
        <taxon>Aspergillus</taxon>
        <taxon>Aspergillus subgen. Circumdati</taxon>
    </lineage>
</organism>
<reference evidence="2 3" key="1">
    <citation type="submission" date="2019-04" db="EMBL/GenBank/DDBJ databases">
        <title>Aspergillus burnettii sp. nov., novel species from soil in southeast Queensland.</title>
        <authorList>
            <person name="Gilchrist C.L.M."/>
            <person name="Pitt J.I."/>
            <person name="Lange L."/>
            <person name="Lacey H.J."/>
            <person name="Vuong D."/>
            <person name="Midgley D.J."/>
            <person name="Greenfield P."/>
            <person name="Bradbury M."/>
            <person name="Lacey E."/>
            <person name="Busk P.K."/>
            <person name="Pilgaard B."/>
            <person name="Chooi Y.H."/>
            <person name="Piggott A.M."/>
        </authorList>
    </citation>
    <scope>NUCLEOTIDE SEQUENCE [LARGE SCALE GENOMIC DNA]</scope>
    <source>
        <strain evidence="2 3">FRR 5400</strain>
    </source>
</reference>
<evidence type="ECO:0000313" key="2">
    <source>
        <dbReference type="EMBL" id="KAF5857923.1"/>
    </source>
</evidence>
<evidence type="ECO:0000313" key="3">
    <source>
        <dbReference type="Proteomes" id="UP000541154"/>
    </source>
</evidence>
<accession>A0A5N7C8L5</accession>
<dbReference type="EMBL" id="SPNV01000230">
    <property type="protein sequence ID" value="KAF5857923.1"/>
    <property type="molecule type" value="Genomic_DNA"/>
</dbReference>
<dbReference type="AlphaFoldDB" id="A0A5N7C8L5"/>
<dbReference type="Proteomes" id="UP000326877">
    <property type="component" value="Unassembled WGS sequence"/>
</dbReference>
<name>A0A5N7C8L5_PETAA</name>
<dbReference type="OrthoDB" id="4468004at2759"/>
<proteinExistence type="predicted"/>
<keyword evidence="3" id="KW-1185">Reference proteome</keyword>
<accession>A0A5N6FSP1</accession>
<evidence type="ECO:0000313" key="1">
    <source>
        <dbReference type="EMBL" id="KAE8390178.1"/>
    </source>
</evidence>
<dbReference type="EMBL" id="ML735257">
    <property type="protein sequence ID" value="KAE8390178.1"/>
    <property type="molecule type" value="Genomic_DNA"/>
</dbReference>
<gene>
    <name evidence="1" type="ORF">BDV23DRAFT_87787</name>
    <name evidence="2" type="ORF">ETB97_005113</name>
</gene>
<dbReference type="Proteomes" id="UP000541154">
    <property type="component" value="Unassembled WGS sequence"/>
</dbReference>